<accession>A0A0E9UC29</accession>
<protein>
    <submittedName>
        <fullName evidence="1">Uncharacterized protein</fullName>
    </submittedName>
</protein>
<dbReference type="AlphaFoldDB" id="A0A0E9UC29"/>
<name>A0A0E9UC29_ANGAN</name>
<sequence>MENPRVKSQISPQLASYSPYFACLKQ</sequence>
<organism evidence="1">
    <name type="scientific">Anguilla anguilla</name>
    <name type="common">European freshwater eel</name>
    <name type="synonym">Muraena anguilla</name>
    <dbReference type="NCBI Taxonomy" id="7936"/>
    <lineage>
        <taxon>Eukaryota</taxon>
        <taxon>Metazoa</taxon>
        <taxon>Chordata</taxon>
        <taxon>Craniata</taxon>
        <taxon>Vertebrata</taxon>
        <taxon>Euteleostomi</taxon>
        <taxon>Actinopterygii</taxon>
        <taxon>Neopterygii</taxon>
        <taxon>Teleostei</taxon>
        <taxon>Anguilliformes</taxon>
        <taxon>Anguillidae</taxon>
        <taxon>Anguilla</taxon>
    </lineage>
</organism>
<reference evidence="1" key="1">
    <citation type="submission" date="2014-11" db="EMBL/GenBank/DDBJ databases">
        <authorList>
            <person name="Amaro Gonzalez C."/>
        </authorList>
    </citation>
    <scope>NUCLEOTIDE SEQUENCE</scope>
</reference>
<dbReference type="EMBL" id="GBXM01045832">
    <property type="protein sequence ID" value="JAH62745.1"/>
    <property type="molecule type" value="Transcribed_RNA"/>
</dbReference>
<proteinExistence type="predicted"/>
<reference evidence="1" key="2">
    <citation type="journal article" date="2015" name="Fish Shellfish Immunol.">
        <title>Early steps in the European eel (Anguilla anguilla)-Vibrio vulnificus interaction in the gills: Role of the RtxA13 toxin.</title>
        <authorList>
            <person name="Callol A."/>
            <person name="Pajuelo D."/>
            <person name="Ebbesson L."/>
            <person name="Teles M."/>
            <person name="MacKenzie S."/>
            <person name="Amaro C."/>
        </authorList>
    </citation>
    <scope>NUCLEOTIDE SEQUENCE</scope>
</reference>
<evidence type="ECO:0000313" key="1">
    <source>
        <dbReference type="EMBL" id="JAH62745.1"/>
    </source>
</evidence>